<dbReference type="InterPro" id="IPR009906">
    <property type="entry name" value="D-Glu_cyclase"/>
</dbReference>
<comment type="catalytic activity">
    <reaction evidence="6">
        <text>D-glutamate = 5-oxo-D-proline + H2O</text>
        <dbReference type="Rhea" id="RHEA:22360"/>
        <dbReference type="ChEBI" id="CHEBI:15377"/>
        <dbReference type="ChEBI" id="CHEBI:29986"/>
        <dbReference type="ChEBI" id="CHEBI:57948"/>
        <dbReference type="EC" id="4.2.1.48"/>
    </reaction>
</comment>
<organism evidence="11 12">
    <name type="scientific">Pampusana beccarii</name>
    <name type="common">Western bronze ground-dove</name>
    <dbReference type="NCBI Taxonomy" id="2953425"/>
    <lineage>
        <taxon>Eukaryota</taxon>
        <taxon>Metazoa</taxon>
        <taxon>Chordata</taxon>
        <taxon>Craniata</taxon>
        <taxon>Vertebrata</taxon>
        <taxon>Euteleostomi</taxon>
        <taxon>Archelosauria</taxon>
        <taxon>Archosauria</taxon>
        <taxon>Dinosauria</taxon>
        <taxon>Saurischia</taxon>
        <taxon>Theropoda</taxon>
        <taxon>Coelurosauria</taxon>
        <taxon>Aves</taxon>
        <taxon>Neognathae</taxon>
        <taxon>Neoaves</taxon>
        <taxon>Columbimorphae</taxon>
        <taxon>Columbiformes</taxon>
        <taxon>Columbidae</taxon>
        <taxon>Pampusana</taxon>
    </lineage>
</organism>
<feature type="domain" description="D-glutamate cyclase-like C-terminal" evidence="10">
    <location>
        <begin position="267"/>
        <end position="579"/>
    </location>
</feature>
<evidence type="ECO:0000256" key="6">
    <source>
        <dbReference type="ARBA" id="ARBA00050772"/>
    </source>
</evidence>
<reference evidence="11 12" key="1">
    <citation type="submission" date="2020-02" db="EMBL/GenBank/DDBJ databases">
        <title>Bird 10,000 Genomes (B10K) Project - Family phase.</title>
        <authorList>
            <person name="Zhang G."/>
        </authorList>
    </citation>
    <scope>NUCLEOTIDE SEQUENCE [LARGE SCALE GENOMIC DNA]</scope>
    <source>
        <strain evidence="11">B10K-DU-006-06</strain>
    </source>
</reference>
<evidence type="ECO:0000256" key="5">
    <source>
        <dbReference type="ARBA" id="ARBA00023239"/>
    </source>
</evidence>
<evidence type="ECO:0000256" key="2">
    <source>
        <dbReference type="ARBA" id="ARBA00007896"/>
    </source>
</evidence>
<dbReference type="FunFam" id="3.30.2040.10:FF:000001">
    <property type="entry name" value="D-glutamate cyclase, mitochondrial"/>
    <property type="match status" value="1"/>
</dbReference>
<evidence type="ECO:0000256" key="7">
    <source>
        <dbReference type="ARBA" id="ARBA00056433"/>
    </source>
</evidence>
<gene>
    <name evidence="11" type="primary">Dglucy</name>
    <name evidence="11" type="ORF">ALOBEC_R08044</name>
</gene>
<dbReference type="PANTHER" id="PTHR32022">
    <property type="entry name" value="D-GLUTAMATE CYCLASE, MITOCHONDRIAL"/>
    <property type="match status" value="1"/>
</dbReference>
<feature type="non-terminal residue" evidence="11">
    <location>
        <position position="580"/>
    </location>
</feature>
<dbReference type="AlphaFoldDB" id="A0A7L4FKN1"/>
<dbReference type="GO" id="GO:0005759">
    <property type="term" value="C:mitochondrial matrix"/>
    <property type="evidence" value="ECO:0007669"/>
    <property type="project" value="UniProtKB-SubCell"/>
</dbReference>
<evidence type="ECO:0000256" key="1">
    <source>
        <dbReference type="ARBA" id="ARBA00004305"/>
    </source>
</evidence>
<protein>
    <recommendedName>
        <fullName evidence="9">D-glutamate cyclase, mitochondrial</fullName>
        <ecNumber evidence="8">4.2.1.48</ecNumber>
    </recommendedName>
</protein>
<dbReference type="OrthoDB" id="10262538at2759"/>
<dbReference type="FunFam" id="3.40.1640.10:FF:000001">
    <property type="entry name" value="D-glutamate cyclase, mitochondrial"/>
    <property type="match status" value="1"/>
</dbReference>
<evidence type="ECO:0000256" key="3">
    <source>
        <dbReference type="ARBA" id="ARBA00022946"/>
    </source>
</evidence>
<evidence type="ECO:0000313" key="12">
    <source>
        <dbReference type="Proteomes" id="UP000541332"/>
    </source>
</evidence>
<dbReference type="InterPro" id="IPR025504">
    <property type="entry name" value="GLUCM_C"/>
</dbReference>
<dbReference type="GO" id="GO:0006536">
    <property type="term" value="P:glutamate metabolic process"/>
    <property type="evidence" value="ECO:0007669"/>
    <property type="project" value="TreeGrafter"/>
</dbReference>
<keyword evidence="12" id="KW-1185">Reference proteome</keyword>
<dbReference type="EC" id="4.2.1.48" evidence="8"/>
<dbReference type="Gene3D" id="3.40.1640.10">
    <property type="entry name" value="PSTPO5379-like"/>
    <property type="match status" value="1"/>
</dbReference>
<comment type="caution">
    <text evidence="11">The sequence shown here is derived from an EMBL/GenBank/DDBJ whole genome shotgun (WGS) entry which is preliminary data.</text>
</comment>
<dbReference type="EMBL" id="VWYH01004637">
    <property type="protein sequence ID" value="NXW87454.1"/>
    <property type="molecule type" value="Genomic_DNA"/>
</dbReference>
<dbReference type="FunFam" id="3.90.1640.20:FF:000001">
    <property type="entry name" value="D-glutamate cyclase, mitochondrial"/>
    <property type="match status" value="1"/>
</dbReference>
<dbReference type="Proteomes" id="UP000541332">
    <property type="component" value="Unassembled WGS sequence"/>
</dbReference>
<dbReference type="PANTHER" id="PTHR32022:SF10">
    <property type="entry name" value="D-GLUTAMATE CYCLASE, MITOCHONDRIAL"/>
    <property type="match status" value="1"/>
</dbReference>
<evidence type="ECO:0000256" key="8">
    <source>
        <dbReference type="ARBA" id="ARBA00066761"/>
    </source>
</evidence>
<evidence type="ECO:0000313" key="11">
    <source>
        <dbReference type="EMBL" id="NXW87454.1"/>
    </source>
</evidence>
<sequence length="580" mass="63362">GYKQASVVILHKSLADDFEKFCQANDAALPLLYRSKPGDWKCPSLSSDSDTRTDCLQYRIYEHGACTGSLNSLKEYSEQLKDMVTFYLDCSFSFQKAVQSVGIPMRYVEQKCNVSMYKTTVPCYSVSTFSCNLVVTMRPVPESKLEAAVQAASGLKEAHGAPIHMGDPGLLGIQDLSKPDYGDSVHLHPGDIPVFWACGATGVEAVINCRAPLAFTHSPGHMFITDIKNNNVTVRSSREIPQVHCISQHPLHYSMVSAEAAQKIKTLETLIGTDPGDRGIIHLQRPDELLKASLSLSHARSVLITTGFPTHFTYDPPEENDGPPGALAVAAMLQALEKEVAIVTDQRAMNLNKKIIEEAVQLGVLKRPVPLLSYQKETADSALMFLCENGNPGKPRHVFDHLIAIERAGMAADGNYYNARKVNIKHLVDPIDELFLAAQTIPGVRTTGVGDGGNELGMGKVKDAVKKHIKNGDVIACDVEADFTIVAGVSNWGGYAIACALYILSTCEIHDRYLRKAVGFPQLSKRTAWLSALPSVTKEEKLLKTLVQHGVRSGKTASLEMEVDGLPFYTTHSLLIEKLL</sequence>
<evidence type="ECO:0000259" key="10">
    <source>
        <dbReference type="Pfam" id="PF14336"/>
    </source>
</evidence>
<dbReference type="InterPro" id="IPR017135">
    <property type="entry name" value="D-Glu_cyclase_mito"/>
</dbReference>
<comment type="function">
    <text evidence="7">D-glutamate cyclase that converts D-glutamate to 5-oxo-D-proline.</text>
</comment>
<dbReference type="Pfam" id="PF07286">
    <property type="entry name" value="D-Glu_cyclase"/>
    <property type="match status" value="1"/>
</dbReference>
<evidence type="ECO:0000256" key="4">
    <source>
        <dbReference type="ARBA" id="ARBA00023128"/>
    </source>
</evidence>
<name>A0A7L4FKN1_9COLU</name>
<dbReference type="InterPro" id="IPR038021">
    <property type="entry name" value="Putative_hydro-lyase"/>
</dbReference>
<keyword evidence="3" id="KW-0809">Transit peptide</keyword>
<keyword evidence="5" id="KW-0456">Lyase</keyword>
<dbReference type="SUPFAM" id="SSF160920">
    <property type="entry name" value="PSTPO5379-like"/>
    <property type="match status" value="1"/>
</dbReference>
<evidence type="ECO:0000256" key="9">
    <source>
        <dbReference type="ARBA" id="ARBA00068632"/>
    </source>
</evidence>
<proteinExistence type="inferred from homology"/>
<accession>A0A7L4FKN1</accession>
<dbReference type="PIRSF" id="PIRSF037204">
    <property type="entry name" value="UCP037204"/>
    <property type="match status" value="1"/>
</dbReference>
<comment type="subcellular location">
    <subcellularLocation>
        <location evidence="1">Mitochondrion matrix</location>
    </subcellularLocation>
</comment>
<dbReference type="Gene3D" id="3.90.1640.20">
    <property type="entry name" value="TON_0340"/>
    <property type="match status" value="1"/>
</dbReference>
<dbReference type="GO" id="GO:0047820">
    <property type="term" value="F:D-glutamate cyclase activity"/>
    <property type="evidence" value="ECO:0007669"/>
    <property type="project" value="UniProtKB-EC"/>
</dbReference>
<keyword evidence="4" id="KW-0496">Mitochondrion</keyword>
<dbReference type="Pfam" id="PF14336">
    <property type="entry name" value="GLUCM-like_C"/>
    <property type="match status" value="1"/>
</dbReference>
<dbReference type="Gene3D" id="3.30.2040.10">
    <property type="entry name" value="PSTPO5379-like domain"/>
    <property type="match status" value="1"/>
</dbReference>
<comment type="similarity">
    <text evidence="2">Belongs to the D-glutamate cyclase family.</text>
</comment>
<feature type="non-terminal residue" evidence="11">
    <location>
        <position position="1"/>
    </location>
</feature>